<sequence length="287" mass="30828">MACATHTHSIHIHTHTFHISSFTSTLATNIPSFLHSSLHFFFLFASDLGRKMDNQAFTPHIQTERSKKENQILQNGGLNNDIEGGQTTMQDLEIEFINYSKRAQWLRAAVLGANDGLISTASLMMGIGAVHTDVKTMVLFGIVGLMSGAASMALGEFVSVYSQYDIELAQLKRELLGEKKGNNNKNEFDAKKKDLPSPIKAALASAFAFAAGAFVPLLAAAFIKNYHLRLGMVVGTVSMALIGFGGVGAYLGRAPLVKSSARVVVGGWLAMGITFGFTKLIGTKTGV</sequence>
<organism evidence="1 2">
    <name type="scientific">Catharanthus roseus</name>
    <name type="common">Madagascar periwinkle</name>
    <name type="synonym">Vinca rosea</name>
    <dbReference type="NCBI Taxonomy" id="4058"/>
    <lineage>
        <taxon>Eukaryota</taxon>
        <taxon>Viridiplantae</taxon>
        <taxon>Streptophyta</taxon>
        <taxon>Embryophyta</taxon>
        <taxon>Tracheophyta</taxon>
        <taxon>Spermatophyta</taxon>
        <taxon>Magnoliopsida</taxon>
        <taxon>eudicotyledons</taxon>
        <taxon>Gunneridae</taxon>
        <taxon>Pentapetalae</taxon>
        <taxon>asterids</taxon>
        <taxon>lamiids</taxon>
        <taxon>Gentianales</taxon>
        <taxon>Apocynaceae</taxon>
        <taxon>Rauvolfioideae</taxon>
        <taxon>Vinceae</taxon>
        <taxon>Catharanthinae</taxon>
        <taxon>Catharanthus</taxon>
    </lineage>
</organism>
<evidence type="ECO:0000313" key="2">
    <source>
        <dbReference type="Proteomes" id="UP001060085"/>
    </source>
</evidence>
<reference evidence="2" key="1">
    <citation type="journal article" date="2023" name="Nat. Plants">
        <title>Single-cell RNA sequencing provides a high-resolution roadmap for understanding the multicellular compartmentation of specialized metabolism.</title>
        <authorList>
            <person name="Sun S."/>
            <person name="Shen X."/>
            <person name="Li Y."/>
            <person name="Li Y."/>
            <person name="Wang S."/>
            <person name="Li R."/>
            <person name="Zhang H."/>
            <person name="Shen G."/>
            <person name="Guo B."/>
            <person name="Wei J."/>
            <person name="Xu J."/>
            <person name="St-Pierre B."/>
            <person name="Chen S."/>
            <person name="Sun C."/>
        </authorList>
    </citation>
    <scope>NUCLEOTIDE SEQUENCE [LARGE SCALE GENOMIC DNA]</scope>
</reference>
<name>A0ACC0ALZ5_CATRO</name>
<keyword evidence="2" id="KW-1185">Reference proteome</keyword>
<proteinExistence type="predicted"/>
<comment type="caution">
    <text evidence="1">The sequence shown here is derived from an EMBL/GenBank/DDBJ whole genome shotgun (WGS) entry which is preliminary data.</text>
</comment>
<dbReference type="EMBL" id="CM044705">
    <property type="protein sequence ID" value="KAI5661462.1"/>
    <property type="molecule type" value="Genomic_DNA"/>
</dbReference>
<gene>
    <name evidence="1" type="ORF">M9H77_20785</name>
</gene>
<evidence type="ECO:0000313" key="1">
    <source>
        <dbReference type="EMBL" id="KAI5661462.1"/>
    </source>
</evidence>
<protein>
    <submittedName>
        <fullName evidence="1">Uncharacterized protein</fullName>
    </submittedName>
</protein>
<dbReference type="Proteomes" id="UP001060085">
    <property type="component" value="Linkage Group LG05"/>
</dbReference>
<accession>A0ACC0ALZ5</accession>